<accession>A0A8B7P9Z5</accession>
<dbReference type="GO" id="GO:0032222">
    <property type="term" value="P:regulation of synaptic transmission, cholinergic"/>
    <property type="evidence" value="ECO:0007669"/>
    <property type="project" value="InterPro"/>
</dbReference>
<organism evidence="4 5">
    <name type="scientific">Hyalella azteca</name>
    <name type="common">Amphipod</name>
    <dbReference type="NCBI Taxonomy" id="294128"/>
    <lineage>
        <taxon>Eukaryota</taxon>
        <taxon>Metazoa</taxon>
        <taxon>Ecdysozoa</taxon>
        <taxon>Arthropoda</taxon>
        <taxon>Crustacea</taxon>
        <taxon>Multicrustacea</taxon>
        <taxon>Malacostraca</taxon>
        <taxon>Eumalacostraca</taxon>
        <taxon>Peracarida</taxon>
        <taxon>Amphipoda</taxon>
        <taxon>Senticaudata</taxon>
        <taxon>Talitrida</taxon>
        <taxon>Talitroidea</taxon>
        <taxon>Hyalellidae</taxon>
        <taxon>Hyalella</taxon>
    </lineage>
</organism>
<reference evidence="5" key="1">
    <citation type="submission" date="2025-08" db="UniProtKB">
        <authorList>
            <consortium name="RefSeq"/>
        </authorList>
    </citation>
    <scope>IDENTIFICATION</scope>
    <source>
        <tissue evidence="5">Whole organism</tissue>
    </source>
</reference>
<dbReference type="InterPro" id="IPR050975">
    <property type="entry name" value="Sleep_regulator"/>
</dbReference>
<dbReference type="PANTHER" id="PTHR33562">
    <property type="entry name" value="ATILLA, ISOFORM B-RELATED-RELATED"/>
    <property type="match status" value="1"/>
</dbReference>
<protein>
    <submittedName>
        <fullName evidence="5">Uncharacterized protein LOC108678901</fullName>
    </submittedName>
</protein>
<dbReference type="KEGG" id="hazt:108678901"/>
<gene>
    <name evidence="5" type="primary">LOC108678901</name>
</gene>
<feature type="signal peptide" evidence="3">
    <location>
        <begin position="1"/>
        <end position="20"/>
    </location>
</feature>
<dbReference type="Proteomes" id="UP000694843">
    <property type="component" value="Unplaced"/>
</dbReference>
<keyword evidence="2" id="KW-0325">Glycoprotein</keyword>
<dbReference type="RefSeq" id="XP_018022888.1">
    <property type="nucleotide sequence ID" value="XM_018167399.2"/>
</dbReference>
<keyword evidence="4" id="KW-1185">Reference proteome</keyword>
<evidence type="ECO:0000256" key="1">
    <source>
        <dbReference type="ARBA" id="ARBA00022729"/>
    </source>
</evidence>
<keyword evidence="1 3" id="KW-0732">Signal</keyword>
<dbReference type="PANTHER" id="PTHR33562:SF14">
    <property type="entry name" value="PROTEIN QUIVER"/>
    <property type="match status" value="1"/>
</dbReference>
<evidence type="ECO:0000313" key="5">
    <source>
        <dbReference type="RefSeq" id="XP_018022888.1"/>
    </source>
</evidence>
<evidence type="ECO:0000256" key="2">
    <source>
        <dbReference type="ARBA" id="ARBA00023180"/>
    </source>
</evidence>
<dbReference type="OrthoDB" id="6496929at2759"/>
<sequence>MKTIVCATFFFFGLISVGLAVKCYECNSHEMPECKDMSSKALQSLVDCDSKTNDTHVYTLCRKLHMFMDEQVGENLKENRIHRACGYVEDEDMYKRGNCYYKSGYNTRTWVCSCKDDECNAASTTLVSLAGLVSLLVVARLM</sequence>
<dbReference type="Pfam" id="PF17064">
    <property type="entry name" value="QVR"/>
    <property type="match status" value="1"/>
</dbReference>
<dbReference type="AlphaFoldDB" id="A0A8B7P9Z5"/>
<proteinExistence type="predicted"/>
<evidence type="ECO:0000256" key="3">
    <source>
        <dbReference type="SAM" id="SignalP"/>
    </source>
</evidence>
<dbReference type="InterPro" id="IPR031424">
    <property type="entry name" value="QVR-like"/>
</dbReference>
<dbReference type="GO" id="GO:0030431">
    <property type="term" value="P:sleep"/>
    <property type="evidence" value="ECO:0007669"/>
    <property type="project" value="InterPro"/>
</dbReference>
<dbReference type="GeneID" id="108678901"/>
<evidence type="ECO:0000313" key="4">
    <source>
        <dbReference type="Proteomes" id="UP000694843"/>
    </source>
</evidence>
<feature type="chain" id="PRO_5034827263" evidence="3">
    <location>
        <begin position="21"/>
        <end position="142"/>
    </location>
</feature>
<dbReference type="OMA" id="GGRANVC"/>
<name>A0A8B7P9Z5_HYAAZ</name>